<sequence>MLKPTELELRIGKLDGIPALPANVEKLITLALDEEASTAKIAELISRDPALSAKLLKTVNSPYYGFPQRISTVTQAAVILGLFAVRNIALSISVLDRFQTRKKLKSYLPKFMEHSMTCGVAARLLSQEMNYPFPEEAFMAGLLHDIGILALFECAPDRYTKVLHAVAEQQIPLTEAELSVLGMHHARAGERLSRGWGLPNPLEVAIRNHHNPDLQWKQGDPESTFNALTRLADLAAYALSDSKDGRAVHDFCGETPRLLGQNKEEAIKLLET</sequence>
<evidence type="ECO:0000313" key="3">
    <source>
        <dbReference type="Proteomes" id="UP000741360"/>
    </source>
</evidence>
<dbReference type="PANTHER" id="PTHR33525:SF3">
    <property type="entry name" value="RIBONUCLEASE Y"/>
    <property type="match status" value="1"/>
</dbReference>
<feature type="domain" description="HDOD" evidence="1">
    <location>
        <begin position="17"/>
        <end position="212"/>
    </location>
</feature>
<dbReference type="PANTHER" id="PTHR33525">
    <property type="match status" value="1"/>
</dbReference>
<name>A0A932GPQ5_UNCTE</name>
<feature type="non-terminal residue" evidence="2">
    <location>
        <position position="272"/>
    </location>
</feature>
<accession>A0A932GPQ5</accession>
<dbReference type="Gene3D" id="1.10.3210.10">
    <property type="entry name" value="Hypothetical protein af1432"/>
    <property type="match status" value="1"/>
</dbReference>
<dbReference type="CDD" id="cd00077">
    <property type="entry name" value="HDc"/>
    <property type="match status" value="1"/>
</dbReference>
<proteinExistence type="predicted"/>
<protein>
    <submittedName>
        <fullName evidence="2">HDOD domain-containing protein</fullName>
    </submittedName>
</protein>
<dbReference type="SMART" id="SM00471">
    <property type="entry name" value="HDc"/>
    <property type="match status" value="1"/>
</dbReference>
<gene>
    <name evidence="2" type="ORF">HYY65_06515</name>
</gene>
<dbReference type="Pfam" id="PF08668">
    <property type="entry name" value="HDOD"/>
    <property type="match status" value="1"/>
</dbReference>
<dbReference type="Proteomes" id="UP000741360">
    <property type="component" value="Unassembled WGS sequence"/>
</dbReference>
<organism evidence="2 3">
    <name type="scientific">Tectimicrobiota bacterium</name>
    <dbReference type="NCBI Taxonomy" id="2528274"/>
    <lineage>
        <taxon>Bacteria</taxon>
        <taxon>Pseudomonadati</taxon>
        <taxon>Nitrospinota/Tectimicrobiota group</taxon>
        <taxon>Candidatus Tectimicrobiota</taxon>
    </lineage>
</organism>
<dbReference type="InterPro" id="IPR003607">
    <property type="entry name" value="HD/PDEase_dom"/>
</dbReference>
<dbReference type="AlphaFoldDB" id="A0A932GPQ5"/>
<dbReference type="InterPro" id="IPR052340">
    <property type="entry name" value="RNase_Y/CdgJ"/>
</dbReference>
<dbReference type="EMBL" id="JACPSX010000113">
    <property type="protein sequence ID" value="MBI3014700.1"/>
    <property type="molecule type" value="Genomic_DNA"/>
</dbReference>
<dbReference type="PROSITE" id="PS51833">
    <property type="entry name" value="HDOD"/>
    <property type="match status" value="1"/>
</dbReference>
<evidence type="ECO:0000259" key="1">
    <source>
        <dbReference type="PROSITE" id="PS51833"/>
    </source>
</evidence>
<comment type="caution">
    <text evidence="2">The sequence shown here is derived from an EMBL/GenBank/DDBJ whole genome shotgun (WGS) entry which is preliminary data.</text>
</comment>
<reference evidence="2" key="1">
    <citation type="submission" date="2020-07" db="EMBL/GenBank/DDBJ databases">
        <title>Huge and variable diversity of episymbiotic CPR bacteria and DPANN archaea in groundwater ecosystems.</title>
        <authorList>
            <person name="He C.Y."/>
            <person name="Keren R."/>
            <person name="Whittaker M."/>
            <person name="Farag I.F."/>
            <person name="Doudna J."/>
            <person name="Cate J.H.D."/>
            <person name="Banfield J.F."/>
        </authorList>
    </citation>
    <scope>NUCLEOTIDE SEQUENCE</scope>
    <source>
        <strain evidence="2">NC_groundwater_717_Ag_S-0.2um_59_8</strain>
    </source>
</reference>
<evidence type="ECO:0000313" key="2">
    <source>
        <dbReference type="EMBL" id="MBI3014700.1"/>
    </source>
</evidence>
<dbReference type="SUPFAM" id="SSF109604">
    <property type="entry name" value="HD-domain/PDEase-like"/>
    <property type="match status" value="1"/>
</dbReference>
<dbReference type="InterPro" id="IPR013976">
    <property type="entry name" value="HDOD"/>
</dbReference>